<dbReference type="RefSeq" id="WP_165296842.1">
    <property type="nucleotide sequence ID" value="NZ_JAAKZZ010000010.1"/>
</dbReference>
<dbReference type="EMBL" id="JAAKZZ010000010">
    <property type="protein sequence ID" value="NGO67181.1"/>
    <property type="molecule type" value="Genomic_DNA"/>
</dbReference>
<feature type="signal peptide" evidence="2">
    <location>
        <begin position="1"/>
        <end position="25"/>
    </location>
</feature>
<dbReference type="SUPFAM" id="SSF63829">
    <property type="entry name" value="Calcium-dependent phosphotriesterase"/>
    <property type="match status" value="1"/>
</dbReference>
<dbReference type="Gene3D" id="2.130.10.10">
    <property type="entry name" value="YVTN repeat-like/Quinoprotein amine dehydrogenase"/>
    <property type="match status" value="1"/>
</dbReference>
<sequence length="384" mass="40471">MERRRFVATALGAASAGLVAGAASAAPAQARTQGVRARAEWRPVPAPGADPGAQLLQTVALDASLAWAVGEESRGSADERGRPLAMRWNGARWTRSELSDAAFTGGLRSVAATSPGDVWAVGSAESGPGRILRFNGTRWRAVDYPHTPDTRLWAVAAGPDRQVWVTGLHEGAARLLNWNGVRWRWLDPLPVDRPEYADLTSVTVREQGDVWVSGSQTVEAAWVGLVARWDGRWAVLPGTGGIRSGISGVLPLAKNDVWAVGAAFGVGGPPGKPPGAVLVHWDGTEWTSAPKDIGPGALTGIAGDGQGRPGWICGWEFWDQSRTAYLRWDGGAWKLVRGPADEAVPNPYLSGVTRVPGGGYLSVGRTHHGTGPSVAPYSETTLPG</sequence>
<keyword evidence="2" id="KW-0732">Signal</keyword>
<proteinExistence type="predicted"/>
<evidence type="ECO:0000313" key="4">
    <source>
        <dbReference type="Proteomes" id="UP000477722"/>
    </source>
</evidence>
<comment type="caution">
    <text evidence="3">The sequence shown here is derived from an EMBL/GenBank/DDBJ whole genome shotgun (WGS) entry which is preliminary data.</text>
</comment>
<evidence type="ECO:0000256" key="2">
    <source>
        <dbReference type="SAM" id="SignalP"/>
    </source>
</evidence>
<dbReference type="Proteomes" id="UP000477722">
    <property type="component" value="Unassembled WGS sequence"/>
</dbReference>
<dbReference type="PROSITE" id="PS51318">
    <property type="entry name" value="TAT"/>
    <property type="match status" value="1"/>
</dbReference>
<gene>
    <name evidence="3" type="ORF">G5C65_02135</name>
</gene>
<keyword evidence="4" id="KW-1185">Reference proteome</keyword>
<dbReference type="InterPro" id="IPR006311">
    <property type="entry name" value="TAT_signal"/>
</dbReference>
<dbReference type="InterPro" id="IPR015943">
    <property type="entry name" value="WD40/YVTN_repeat-like_dom_sf"/>
</dbReference>
<name>A0A6G4WRR0_9ACTN</name>
<feature type="region of interest" description="Disordered" evidence="1">
    <location>
        <begin position="364"/>
        <end position="384"/>
    </location>
</feature>
<reference evidence="3 4" key="1">
    <citation type="submission" date="2020-02" db="EMBL/GenBank/DDBJ databases">
        <title>Whole-genome analyses of novel actinobacteria.</title>
        <authorList>
            <person name="Sahin N."/>
            <person name="Tatar D."/>
        </authorList>
    </citation>
    <scope>NUCLEOTIDE SEQUENCE [LARGE SCALE GENOMIC DNA]</scope>
    <source>
        <strain evidence="3 4">SB3404</strain>
    </source>
</reference>
<organism evidence="3 4">
    <name type="scientific">Streptomyces boncukensis</name>
    <dbReference type="NCBI Taxonomy" id="2711219"/>
    <lineage>
        <taxon>Bacteria</taxon>
        <taxon>Bacillati</taxon>
        <taxon>Actinomycetota</taxon>
        <taxon>Actinomycetes</taxon>
        <taxon>Kitasatosporales</taxon>
        <taxon>Streptomycetaceae</taxon>
        <taxon>Streptomyces</taxon>
    </lineage>
</organism>
<protein>
    <submittedName>
        <fullName evidence="3">Uncharacterized protein</fullName>
    </submittedName>
</protein>
<accession>A0A6G4WRR0</accession>
<feature type="chain" id="PRO_5026326386" evidence="2">
    <location>
        <begin position="26"/>
        <end position="384"/>
    </location>
</feature>
<dbReference type="AlphaFoldDB" id="A0A6G4WRR0"/>
<evidence type="ECO:0000313" key="3">
    <source>
        <dbReference type="EMBL" id="NGO67181.1"/>
    </source>
</evidence>
<evidence type="ECO:0000256" key="1">
    <source>
        <dbReference type="SAM" id="MobiDB-lite"/>
    </source>
</evidence>